<evidence type="ECO:0000259" key="1">
    <source>
        <dbReference type="Pfam" id="PF20700"/>
    </source>
</evidence>
<evidence type="ECO:0000313" key="3">
    <source>
        <dbReference type="Proteomes" id="UP001159363"/>
    </source>
</evidence>
<dbReference type="Pfam" id="PF20700">
    <property type="entry name" value="Mutator"/>
    <property type="match status" value="1"/>
</dbReference>
<name>A0ABQ9IEC3_9NEOP</name>
<comment type="caution">
    <text evidence="2">The sequence shown here is derived from an EMBL/GenBank/DDBJ whole genome shotgun (WGS) entry which is preliminary data.</text>
</comment>
<dbReference type="InterPro" id="IPR049012">
    <property type="entry name" value="Mutator_transp_dom"/>
</dbReference>
<keyword evidence="3" id="KW-1185">Reference proteome</keyword>
<dbReference type="Proteomes" id="UP001159363">
    <property type="component" value="Chromosome 2"/>
</dbReference>
<sequence length="103" mass="11610">MPVWTEQDLAKMDAQLEEVFSAMDVTVLSSKDFHKYRNMECDAWEATALEEMQTAALEEAWFAKEKGEVDSDCTPTITVLADGRWSKLSYRTNYTALSGVACT</sequence>
<protein>
    <recommendedName>
        <fullName evidence="1">Mutator-like transposase domain-containing protein</fullName>
    </recommendedName>
</protein>
<evidence type="ECO:0000313" key="2">
    <source>
        <dbReference type="EMBL" id="KAJ8894594.1"/>
    </source>
</evidence>
<feature type="domain" description="Mutator-like transposase" evidence="1">
    <location>
        <begin position="13"/>
        <end position="102"/>
    </location>
</feature>
<accession>A0ABQ9IEC3</accession>
<organism evidence="2 3">
    <name type="scientific">Dryococelus australis</name>
    <dbReference type="NCBI Taxonomy" id="614101"/>
    <lineage>
        <taxon>Eukaryota</taxon>
        <taxon>Metazoa</taxon>
        <taxon>Ecdysozoa</taxon>
        <taxon>Arthropoda</taxon>
        <taxon>Hexapoda</taxon>
        <taxon>Insecta</taxon>
        <taxon>Pterygota</taxon>
        <taxon>Neoptera</taxon>
        <taxon>Polyneoptera</taxon>
        <taxon>Phasmatodea</taxon>
        <taxon>Verophasmatodea</taxon>
        <taxon>Anareolatae</taxon>
        <taxon>Phasmatidae</taxon>
        <taxon>Eurycanthinae</taxon>
        <taxon>Dryococelus</taxon>
    </lineage>
</organism>
<proteinExistence type="predicted"/>
<gene>
    <name evidence="2" type="ORF">PR048_007258</name>
</gene>
<dbReference type="EMBL" id="JARBHB010000002">
    <property type="protein sequence ID" value="KAJ8894594.1"/>
    <property type="molecule type" value="Genomic_DNA"/>
</dbReference>
<reference evidence="2 3" key="1">
    <citation type="submission" date="2023-02" db="EMBL/GenBank/DDBJ databases">
        <title>LHISI_Scaffold_Assembly.</title>
        <authorList>
            <person name="Stuart O.P."/>
            <person name="Cleave R."/>
            <person name="Magrath M.J.L."/>
            <person name="Mikheyev A.S."/>
        </authorList>
    </citation>
    <scope>NUCLEOTIDE SEQUENCE [LARGE SCALE GENOMIC DNA]</scope>
    <source>
        <strain evidence="2">Daus_M_001</strain>
        <tissue evidence="2">Leg muscle</tissue>
    </source>
</reference>